<evidence type="ECO:0000259" key="1">
    <source>
        <dbReference type="Pfam" id="PF13843"/>
    </source>
</evidence>
<dbReference type="PANTHER" id="PTHR47272">
    <property type="entry name" value="DDE_TNP_1_7 DOMAIN-CONTAINING PROTEIN"/>
    <property type="match status" value="1"/>
</dbReference>
<accession>A0AAN8Q298</accession>
<feature type="domain" description="PiggyBac transposable element-derived protein" evidence="1">
    <location>
        <begin position="3"/>
        <end position="105"/>
    </location>
</feature>
<organism evidence="2 3">
    <name type="scientific">Patella caerulea</name>
    <name type="common">Rayed Mediterranean limpet</name>
    <dbReference type="NCBI Taxonomy" id="87958"/>
    <lineage>
        <taxon>Eukaryota</taxon>
        <taxon>Metazoa</taxon>
        <taxon>Spiralia</taxon>
        <taxon>Lophotrochozoa</taxon>
        <taxon>Mollusca</taxon>
        <taxon>Gastropoda</taxon>
        <taxon>Patellogastropoda</taxon>
        <taxon>Patelloidea</taxon>
        <taxon>Patellidae</taxon>
        <taxon>Patella</taxon>
    </lineage>
</organism>
<keyword evidence="3" id="KW-1185">Reference proteome</keyword>
<evidence type="ECO:0000313" key="3">
    <source>
        <dbReference type="Proteomes" id="UP001347796"/>
    </source>
</evidence>
<dbReference type="EMBL" id="JAZGQO010000002">
    <property type="protein sequence ID" value="KAK6189965.1"/>
    <property type="molecule type" value="Genomic_DNA"/>
</dbReference>
<dbReference type="InterPro" id="IPR029526">
    <property type="entry name" value="PGBD"/>
</dbReference>
<dbReference type="Proteomes" id="UP001347796">
    <property type="component" value="Unassembled WGS sequence"/>
</dbReference>
<proteinExistence type="predicted"/>
<comment type="caution">
    <text evidence="2">The sequence shown here is derived from an EMBL/GenBank/DDBJ whole genome shotgun (WGS) entry which is preliminary data.</text>
</comment>
<dbReference type="PANTHER" id="PTHR47272:SF1">
    <property type="entry name" value="PIGGYBAC TRANSPOSABLE ELEMENT-DERIVED PROTEIN 3-LIKE"/>
    <property type="match status" value="1"/>
</dbReference>
<evidence type="ECO:0000313" key="2">
    <source>
        <dbReference type="EMBL" id="KAK6189965.1"/>
    </source>
</evidence>
<reference evidence="2 3" key="1">
    <citation type="submission" date="2024-01" db="EMBL/GenBank/DDBJ databases">
        <title>The genome of the rayed Mediterranean limpet Patella caerulea (Linnaeus, 1758).</title>
        <authorList>
            <person name="Anh-Thu Weber A."/>
            <person name="Halstead-Nussloch G."/>
        </authorList>
    </citation>
    <scope>NUCLEOTIDE SEQUENCE [LARGE SCALE GENOMIC DNA]</scope>
    <source>
        <strain evidence="2">AATW-2023a</strain>
        <tissue evidence="2">Whole specimen</tissue>
    </source>
</reference>
<gene>
    <name evidence="2" type="ORF">SNE40_001924</name>
</gene>
<sequence length="110" mass="11998">MGGDVIVKLCETLPKHQNYKVVADNLFTSIALAEKLLDDGILYVWTVRKNRLGGCPLDSDKDMEAKGHGSIGSKVETKSNVAIVKWYDNKAVTLLSTYAGMQPVDKEGKG</sequence>
<name>A0AAN8Q298_PATCE</name>
<protein>
    <recommendedName>
        <fullName evidence="1">PiggyBac transposable element-derived protein domain-containing protein</fullName>
    </recommendedName>
</protein>
<dbReference type="AlphaFoldDB" id="A0AAN8Q298"/>
<dbReference type="Pfam" id="PF13843">
    <property type="entry name" value="DDE_Tnp_1_7"/>
    <property type="match status" value="1"/>
</dbReference>